<dbReference type="CDD" id="cd01392">
    <property type="entry name" value="HTH_LacI"/>
    <property type="match status" value="1"/>
</dbReference>
<dbReference type="SMART" id="SM00354">
    <property type="entry name" value="HTH_LACI"/>
    <property type="match status" value="1"/>
</dbReference>
<evidence type="ECO:0000313" key="6">
    <source>
        <dbReference type="Proteomes" id="UP001200642"/>
    </source>
</evidence>
<accession>A0AAE3EUA5</accession>
<proteinExistence type="predicted"/>
<dbReference type="InterPro" id="IPR046335">
    <property type="entry name" value="LacI/GalR-like_sensor"/>
</dbReference>
<evidence type="ECO:0000313" key="5">
    <source>
        <dbReference type="EMBL" id="MCG2460254.1"/>
    </source>
</evidence>
<dbReference type="GO" id="GO:0003700">
    <property type="term" value="F:DNA-binding transcription factor activity"/>
    <property type="evidence" value="ECO:0007669"/>
    <property type="project" value="TreeGrafter"/>
</dbReference>
<dbReference type="Gene3D" id="1.10.260.40">
    <property type="entry name" value="lambda repressor-like DNA-binding domains"/>
    <property type="match status" value="1"/>
</dbReference>
<dbReference type="RefSeq" id="WP_317901396.1">
    <property type="nucleotide sequence ID" value="NZ_JAIRBC010000006.1"/>
</dbReference>
<gene>
    <name evidence="5" type="ORF">K8352_05800</name>
</gene>
<keyword evidence="3" id="KW-0804">Transcription</keyword>
<dbReference type="SUPFAM" id="SSF53822">
    <property type="entry name" value="Periplasmic binding protein-like I"/>
    <property type="match status" value="1"/>
</dbReference>
<dbReference type="Proteomes" id="UP001200642">
    <property type="component" value="Unassembled WGS sequence"/>
</dbReference>
<feature type="domain" description="HTH lacI-type" evidence="4">
    <location>
        <begin position="4"/>
        <end position="58"/>
    </location>
</feature>
<dbReference type="PROSITE" id="PS50932">
    <property type="entry name" value="HTH_LACI_2"/>
    <property type="match status" value="1"/>
</dbReference>
<evidence type="ECO:0000256" key="2">
    <source>
        <dbReference type="ARBA" id="ARBA00023125"/>
    </source>
</evidence>
<dbReference type="SUPFAM" id="SSF47413">
    <property type="entry name" value="lambda repressor-like DNA-binding domains"/>
    <property type="match status" value="1"/>
</dbReference>
<dbReference type="Pfam" id="PF00356">
    <property type="entry name" value="LacI"/>
    <property type="match status" value="1"/>
</dbReference>
<evidence type="ECO:0000259" key="4">
    <source>
        <dbReference type="PROSITE" id="PS50932"/>
    </source>
</evidence>
<dbReference type="Gene3D" id="3.40.50.2300">
    <property type="match status" value="2"/>
</dbReference>
<keyword evidence="6" id="KW-1185">Reference proteome</keyword>
<dbReference type="PANTHER" id="PTHR30146:SF109">
    <property type="entry name" value="HTH-TYPE TRANSCRIPTIONAL REGULATOR GALS"/>
    <property type="match status" value="1"/>
</dbReference>
<organism evidence="5 6">
    <name type="scientific">Cerina litoralis</name>
    <dbReference type="NCBI Taxonomy" id="2874477"/>
    <lineage>
        <taxon>Bacteria</taxon>
        <taxon>Pseudomonadati</taxon>
        <taxon>Bacteroidota</taxon>
        <taxon>Flavobacteriia</taxon>
        <taxon>Flavobacteriales</taxon>
        <taxon>Flavobacteriaceae</taxon>
        <taxon>Cerina</taxon>
    </lineage>
</organism>
<dbReference type="GO" id="GO:0000976">
    <property type="term" value="F:transcription cis-regulatory region binding"/>
    <property type="evidence" value="ECO:0007669"/>
    <property type="project" value="TreeGrafter"/>
</dbReference>
<evidence type="ECO:0000256" key="3">
    <source>
        <dbReference type="ARBA" id="ARBA00023163"/>
    </source>
</evidence>
<comment type="caution">
    <text evidence="5">The sequence shown here is derived from an EMBL/GenBank/DDBJ whole genome shotgun (WGS) entry which is preliminary data.</text>
</comment>
<dbReference type="EMBL" id="JAIRBC010000006">
    <property type="protein sequence ID" value="MCG2460254.1"/>
    <property type="molecule type" value="Genomic_DNA"/>
</dbReference>
<reference evidence="5" key="1">
    <citation type="submission" date="2023-02" db="EMBL/GenBank/DDBJ databases">
        <title>Genome of Flavobacteriaceae gen. nov. sp. strain F89.</title>
        <authorList>
            <person name="Wang Y."/>
        </authorList>
    </citation>
    <scope>NUCLEOTIDE SEQUENCE</scope>
    <source>
        <strain evidence="5">F89</strain>
    </source>
</reference>
<dbReference type="CDD" id="cd06267">
    <property type="entry name" value="PBP1_LacI_sugar_binding-like"/>
    <property type="match status" value="1"/>
</dbReference>
<dbReference type="Pfam" id="PF13377">
    <property type="entry name" value="Peripla_BP_3"/>
    <property type="match status" value="1"/>
</dbReference>
<dbReference type="AlphaFoldDB" id="A0AAE3EUA5"/>
<keyword evidence="2" id="KW-0238">DNA-binding</keyword>
<evidence type="ECO:0000256" key="1">
    <source>
        <dbReference type="ARBA" id="ARBA00023015"/>
    </source>
</evidence>
<dbReference type="InterPro" id="IPR028082">
    <property type="entry name" value="Peripla_BP_I"/>
</dbReference>
<sequence length="339" mass="37683">MKKATIHEIARSLNIDSSTVSRALNDSPLVKKATKDLILKKAREMGYKRNLLASNLRRNKSNTIGVIVPRISRHFFSSTIAGIEEAAYKDGFNVIICQSLEQLNREQRIVENLLQNRVDGILISVSMETLKGSHLEQCAVTDTPLVFFDRHIKDLPYSGQVLIDDFHGGFVATEHLILKGCKKIAHFTGPKNLEIYKNRLAGYRSAMEEHDLENNGNLILPSSLMESDGFKLVAKLLDTVGDVDGIFCANDLVAIGAMKGLKALGKTIPDDIAIVGFSNEPISEIIEPSLTTIDQNGESIGRLACEMLLRQITRTDKMIRNKTVVLTPKLIERESSNRR</sequence>
<keyword evidence="1" id="KW-0805">Transcription regulation</keyword>
<dbReference type="PANTHER" id="PTHR30146">
    <property type="entry name" value="LACI-RELATED TRANSCRIPTIONAL REPRESSOR"/>
    <property type="match status" value="1"/>
</dbReference>
<dbReference type="InterPro" id="IPR000843">
    <property type="entry name" value="HTH_LacI"/>
</dbReference>
<protein>
    <submittedName>
        <fullName evidence="5">LacI family transcriptional regulator</fullName>
    </submittedName>
</protein>
<dbReference type="InterPro" id="IPR010982">
    <property type="entry name" value="Lambda_DNA-bd_dom_sf"/>
</dbReference>
<name>A0AAE3EUA5_9FLAO</name>